<gene>
    <name evidence="2" type="ORF">OV287_15775</name>
</gene>
<dbReference type="InterPro" id="IPR038282">
    <property type="entry name" value="DUF2267_sf"/>
</dbReference>
<evidence type="ECO:0000313" key="2">
    <source>
        <dbReference type="EMBL" id="MCY1075933.1"/>
    </source>
</evidence>
<keyword evidence="3" id="KW-1185">Reference proteome</keyword>
<dbReference type="RefSeq" id="WP_267534845.1">
    <property type="nucleotide sequence ID" value="NZ_JAPNKA010000001.1"/>
</dbReference>
<protein>
    <submittedName>
        <fullName evidence="2">DUF2267 domain-containing protein</fullName>
    </submittedName>
</protein>
<name>A0ABT4A2R0_9BACT</name>
<dbReference type="Pfam" id="PF10025">
    <property type="entry name" value="DUF2267"/>
    <property type="match status" value="1"/>
</dbReference>
<proteinExistence type="predicted"/>
<dbReference type="InterPro" id="IPR018727">
    <property type="entry name" value="DUF2267"/>
</dbReference>
<dbReference type="Proteomes" id="UP001207654">
    <property type="component" value="Unassembled WGS sequence"/>
</dbReference>
<comment type="caution">
    <text evidence="2">The sequence shown here is derived from an EMBL/GenBank/DDBJ whole genome shotgun (WGS) entry which is preliminary data.</text>
</comment>
<dbReference type="Gene3D" id="1.10.490.110">
    <property type="entry name" value="Uncharacterized conserved protein DUF2267"/>
    <property type="match status" value="1"/>
</dbReference>
<evidence type="ECO:0000313" key="3">
    <source>
        <dbReference type="Proteomes" id="UP001207654"/>
    </source>
</evidence>
<organism evidence="2 3">
    <name type="scientific">Archangium lansingense</name>
    <dbReference type="NCBI Taxonomy" id="2995310"/>
    <lineage>
        <taxon>Bacteria</taxon>
        <taxon>Pseudomonadati</taxon>
        <taxon>Myxococcota</taxon>
        <taxon>Myxococcia</taxon>
        <taxon>Myxococcales</taxon>
        <taxon>Cystobacterineae</taxon>
        <taxon>Archangiaceae</taxon>
        <taxon>Archangium</taxon>
    </lineage>
</organism>
<feature type="compositionally biased region" description="Basic and acidic residues" evidence="1">
    <location>
        <begin position="200"/>
        <end position="209"/>
    </location>
</feature>
<reference evidence="2 3" key="1">
    <citation type="submission" date="2022-11" db="EMBL/GenBank/DDBJ databases">
        <title>Minimal conservation of predation-associated metabolite biosynthetic gene clusters underscores biosynthetic potential of Myxococcota including descriptions for ten novel species: Archangium lansinium sp. nov., Myxococcus landrumus sp. nov., Nannocystis bai.</title>
        <authorList>
            <person name="Ahearne A."/>
            <person name="Stevens C."/>
            <person name="Phillips K."/>
        </authorList>
    </citation>
    <scope>NUCLEOTIDE SEQUENCE [LARGE SCALE GENOMIC DNA]</scope>
    <source>
        <strain evidence="2 3">MIWBW</strain>
    </source>
</reference>
<dbReference type="EMBL" id="JAPNKA010000001">
    <property type="protein sequence ID" value="MCY1075933.1"/>
    <property type="molecule type" value="Genomic_DNA"/>
</dbReference>
<sequence>MMTHDELLSHVAEHAGLPGRQEAERTVRAVLEVLGERLSWPVVQALAEDLPDSLAAGVRGVAPHQDFNLAELHARVADRMGLPLGVAVEHTGLVCQFLTEALSPGTLHRVREALPEPMSALFTPREPVEGFEYVRLKPGHHTLAEGRPGSQHPVSEVRPERAQSHSVVRADNPHGDTKLSSAAGLTQEREEETLASGHPGSDRPVNDWK</sequence>
<evidence type="ECO:0000256" key="1">
    <source>
        <dbReference type="SAM" id="MobiDB-lite"/>
    </source>
</evidence>
<accession>A0ABT4A2R0</accession>
<feature type="region of interest" description="Disordered" evidence="1">
    <location>
        <begin position="141"/>
        <end position="209"/>
    </location>
</feature>